<dbReference type="InterPro" id="IPR015797">
    <property type="entry name" value="NUDIX_hydrolase-like_dom_sf"/>
</dbReference>
<dbReference type="InterPro" id="IPR020476">
    <property type="entry name" value="Nudix_hydrolase"/>
</dbReference>
<gene>
    <name evidence="4" type="ORF">COX90_03210</name>
</gene>
<proteinExistence type="inferred from homology"/>
<dbReference type="InterPro" id="IPR020084">
    <property type="entry name" value="NUDIX_hydrolase_CS"/>
</dbReference>
<dbReference type="GO" id="GO:0005829">
    <property type="term" value="C:cytosol"/>
    <property type="evidence" value="ECO:0007669"/>
    <property type="project" value="TreeGrafter"/>
</dbReference>
<dbReference type="CDD" id="cd04678">
    <property type="entry name" value="NUDIX_MTH2_Nudt15"/>
    <property type="match status" value="1"/>
</dbReference>
<dbReference type="AlphaFoldDB" id="A0A2M7UXK5"/>
<organism evidence="4 5">
    <name type="scientific">Candidatus Nealsonbacteria bacterium CG_4_10_14_0_2_um_filter_38_17</name>
    <dbReference type="NCBI Taxonomy" id="1974680"/>
    <lineage>
        <taxon>Bacteria</taxon>
        <taxon>Candidatus Nealsoniibacteriota</taxon>
    </lineage>
</organism>
<evidence type="ECO:0000313" key="4">
    <source>
        <dbReference type="EMBL" id="PIZ88706.1"/>
    </source>
</evidence>
<dbReference type="Proteomes" id="UP000230760">
    <property type="component" value="Unassembled WGS sequence"/>
</dbReference>
<dbReference type="InterPro" id="IPR000086">
    <property type="entry name" value="NUDIX_hydrolase_dom"/>
</dbReference>
<dbReference type="PROSITE" id="PS00893">
    <property type="entry name" value="NUDIX_BOX"/>
    <property type="match status" value="1"/>
</dbReference>
<dbReference type="PRINTS" id="PR00502">
    <property type="entry name" value="NUDIXFAMILY"/>
</dbReference>
<dbReference type="GO" id="GO:0035539">
    <property type="term" value="F:8-oxo-7,8-dihydrodeoxyguanosine triphosphate pyrophosphatase activity"/>
    <property type="evidence" value="ECO:0007669"/>
    <property type="project" value="TreeGrafter"/>
</dbReference>
<evidence type="ECO:0000313" key="5">
    <source>
        <dbReference type="Proteomes" id="UP000230760"/>
    </source>
</evidence>
<feature type="domain" description="Nudix hydrolase" evidence="3">
    <location>
        <begin position="4"/>
        <end position="141"/>
    </location>
</feature>
<dbReference type="FunFam" id="3.90.79.10:FF:000060">
    <property type="entry name" value="Nudix hydrolase 1"/>
    <property type="match status" value="1"/>
</dbReference>
<name>A0A2M7UXK5_9BACT</name>
<comment type="caution">
    <text evidence="4">The sequence shown here is derived from an EMBL/GenBank/DDBJ whole genome shotgun (WGS) entry which is preliminary data.</text>
</comment>
<evidence type="ECO:0000259" key="3">
    <source>
        <dbReference type="PROSITE" id="PS51462"/>
    </source>
</evidence>
<protein>
    <submittedName>
        <fullName evidence="4">ADP-ribose pyrophosphatase</fullName>
    </submittedName>
</protein>
<dbReference type="GO" id="GO:0006203">
    <property type="term" value="P:dGTP catabolic process"/>
    <property type="evidence" value="ECO:0007669"/>
    <property type="project" value="TreeGrafter"/>
</dbReference>
<reference evidence="5" key="1">
    <citation type="submission" date="2017-09" db="EMBL/GenBank/DDBJ databases">
        <title>Depth-based differentiation of microbial function through sediment-hosted aquifers and enrichment of novel symbionts in the deep terrestrial subsurface.</title>
        <authorList>
            <person name="Probst A.J."/>
            <person name="Ladd B."/>
            <person name="Jarett J.K."/>
            <person name="Geller-Mcgrath D.E."/>
            <person name="Sieber C.M.K."/>
            <person name="Emerson J.B."/>
            <person name="Anantharaman K."/>
            <person name="Thomas B.C."/>
            <person name="Malmstrom R."/>
            <person name="Stieglmeier M."/>
            <person name="Klingl A."/>
            <person name="Woyke T."/>
            <person name="Ryan C.M."/>
            <person name="Banfield J.F."/>
        </authorList>
    </citation>
    <scope>NUCLEOTIDE SEQUENCE [LARGE SCALE GENOMIC DNA]</scope>
</reference>
<dbReference type="PANTHER" id="PTHR16099:SF5">
    <property type="entry name" value="NUCLEOTIDE TRIPHOSPHATE DIPHOSPHATASE NUDT15"/>
    <property type="match status" value="1"/>
</dbReference>
<dbReference type="EMBL" id="PFPB01000058">
    <property type="protein sequence ID" value="PIZ88706.1"/>
    <property type="molecule type" value="Genomic_DNA"/>
</dbReference>
<accession>A0A2M7UXK5</accession>
<dbReference type="PROSITE" id="PS51462">
    <property type="entry name" value="NUDIX"/>
    <property type="match status" value="1"/>
</dbReference>
<sequence length="145" mass="16495">MKQKPGVGVGVMILRGNKVLLGKRHSDPTKADSELHGEGSWTMPGGKLEFQEELKEAAIREVMEETGIKVMNFELISVSNDKIPDKHFVTIGFLAENFEGEPRVMEPDEITEWQWFDLNNLPHPIFLPSEKILKNYLAGKIYQED</sequence>
<evidence type="ECO:0000256" key="1">
    <source>
        <dbReference type="ARBA" id="ARBA00022801"/>
    </source>
</evidence>
<evidence type="ECO:0000256" key="2">
    <source>
        <dbReference type="RuleBase" id="RU003476"/>
    </source>
</evidence>
<dbReference type="Gene3D" id="3.90.79.10">
    <property type="entry name" value="Nucleoside Triphosphate Pyrophosphohydrolase"/>
    <property type="match status" value="1"/>
</dbReference>
<dbReference type="Pfam" id="PF00293">
    <property type="entry name" value="NUDIX"/>
    <property type="match status" value="1"/>
</dbReference>
<comment type="similarity">
    <text evidence="2">Belongs to the Nudix hydrolase family.</text>
</comment>
<dbReference type="PANTHER" id="PTHR16099">
    <property type="entry name" value="8-OXO-DGTP DIPHOSPHATES NUDT15"/>
    <property type="match status" value="1"/>
</dbReference>
<dbReference type="SUPFAM" id="SSF55811">
    <property type="entry name" value="Nudix"/>
    <property type="match status" value="1"/>
</dbReference>
<keyword evidence="1 2" id="KW-0378">Hydrolase</keyword>